<organism evidence="1 2">
    <name type="scientific">Duganella vulcania</name>
    <dbReference type="NCBI Taxonomy" id="2692166"/>
    <lineage>
        <taxon>Bacteria</taxon>
        <taxon>Pseudomonadati</taxon>
        <taxon>Pseudomonadota</taxon>
        <taxon>Betaproteobacteria</taxon>
        <taxon>Burkholderiales</taxon>
        <taxon>Oxalobacteraceae</taxon>
        <taxon>Telluria group</taxon>
        <taxon>Duganella</taxon>
    </lineage>
</organism>
<reference evidence="1" key="1">
    <citation type="submission" date="2019-12" db="EMBL/GenBank/DDBJ databases">
        <title>Novel species isolated from a subtropical stream in China.</title>
        <authorList>
            <person name="Lu H."/>
        </authorList>
    </citation>
    <scope>NUCLEOTIDE SEQUENCE [LARGE SCALE GENOMIC DNA]</scope>
    <source>
        <strain evidence="1">FT81W</strain>
    </source>
</reference>
<evidence type="ECO:0000313" key="2">
    <source>
        <dbReference type="Proteomes" id="UP000447355"/>
    </source>
</evidence>
<dbReference type="EMBL" id="WWCX01000001">
    <property type="protein sequence ID" value="MYM92634.1"/>
    <property type="molecule type" value="Genomic_DNA"/>
</dbReference>
<dbReference type="Proteomes" id="UP000447355">
    <property type="component" value="Unassembled WGS sequence"/>
</dbReference>
<evidence type="ECO:0000313" key="1">
    <source>
        <dbReference type="EMBL" id="MYM92634.1"/>
    </source>
</evidence>
<comment type="caution">
    <text evidence="1">The sequence shown here is derived from an EMBL/GenBank/DDBJ whole genome shotgun (WGS) entry which is preliminary data.</text>
</comment>
<name>A0A845GEB2_9BURK</name>
<dbReference type="AlphaFoldDB" id="A0A845GEB2"/>
<gene>
    <name evidence="1" type="ORF">GTP90_02020</name>
</gene>
<proteinExistence type="predicted"/>
<accession>A0A845GEB2</accession>
<sequence length="88" mass="9502">MARNYLISIFAHLFAGRRRKQGQLQLHVDALGEPALGTTRQGSKSELAAKIDATGARPGDMVAIDEHGHARVVGRKPEIVVNNSKSTN</sequence>
<dbReference type="RefSeq" id="WP_161081894.1">
    <property type="nucleotide sequence ID" value="NZ_WWCX01000001.1"/>
</dbReference>
<protein>
    <submittedName>
        <fullName evidence="1">Uncharacterized protein</fullName>
    </submittedName>
</protein>